<dbReference type="AlphaFoldDB" id="A0A7G2C505"/>
<feature type="domain" description="Thiamine pyrophosphate enzyme central" evidence="10">
    <location>
        <begin position="202"/>
        <end position="327"/>
    </location>
</feature>
<dbReference type="SUPFAM" id="SSF52518">
    <property type="entry name" value="Thiamin diphosphate-binding fold (THDP-binding)"/>
    <property type="match status" value="2"/>
</dbReference>
<keyword evidence="3 8" id="KW-0479">Metal-binding</keyword>
<dbReference type="FunFam" id="3.40.50.970:FF:000019">
    <property type="entry name" value="Pyruvate decarboxylase isozyme"/>
    <property type="match status" value="1"/>
</dbReference>
<sequence>MPSENYNIGCYLIDRLSEVGVKHLFGVPGDYNLRFLDDVEAAENMEWVGCCNELNAAYAADGYSRCRRIGALLTTYGVGELSAVNGVAGSFAEMNPVIHVVGGPAYKDQQNFSMMHHSLGDGNFHHFANMSEQISCAVAILRPLHYARDIDRVIQEVLYQSRPGYILLPLDVAVLPAEPPLTPLVRRVREYSEESCRLFAAAIEERLKNTKRVSAVVGYQCDRFQCHKEAQALVDDAHIPFAHMLLGKGTLCEQSPNYLGCYYGANTPDDVRNCIEQAETILLIGVRFHDFGTGYFTHSLEVSRRVEIKPDSVTIGTVHYQQVPMAKALEIVHQVATKYSSNWPKNTIVPHQIAQPTSDKYSAYHFWREIQEGLKPDDIIVVDQGTSSAASAGLVLPKGGKHIVQCMWGSIGFSIPAAFGAQVAEPNRRVVLVVGDGSAQMTAQEWGSFLRYGLRSTVFLVNNDGYVIERVIHGWNAVYNDIGHWNWIPLIKALSADFQPDTHLIKEAGSTKAIMDKSDKSDKLVFSEVILGRHEIPVVNLSWKPN</sequence>
<feature type="binding site" evidence="8">
    <location>
        <position position="436"/>
    </location>
    <ligand>
        <name>Mg(2+)</name>
        <dbReference type="ChEBI" id="CHEBI:18420"/>
    </ligand>
</feature>
<dbReference type="SUPFAM" id="SSF52467">
    <property type="entry name" value="DHS-like NAD/FAD-binding domain"/>
    <property type="match status" value="1"/>
</dbReference>
<dbReference type="InterPro" id="IPR029035">
    <property type="entry name" value="DHS-like_NAD/FAD-binding_dom"/>
</dbReference>
<feature type="domain" description="Thiamine pyrophosphate enzyme N-terminal TPP-binding" evidence="12">
    <location>
        <begin position="8"/>
        <end position="116"/>
    </location>
</feature>
<evidence type="ECO:0000259" key="10">
    <source>
        <dbReference type="Pfam" id="PF00205"/>
    </source>
</evidence>
<dbReference type="InterPro" id="IPR012001">
    <property type="entry name" value="Thiamin_PyroP_enz_TPP-bd_dom"/>
</dbReference>
<evidence type="ECO:0000259" key="11">
    <source>
        <dbReference type="Pfam" id="PF02775"/>
    </source>
</evidence>
<organism evidence="14 15">
    <name type="scientific">Angomonas deanei</name>
    <dbReference type="NCBI Taxonomy" id="59799"/>
    <lineage>
        <taxon>Eukaryota</taxon>
        <taxon>Discoba</taxon>
        <taxon>Euglenozoa</taxon>
        <taxon>Kinetoplastea</taxon>
        <taxon>Metakinetoplastina</taxon>
        <taxon>Trypanosomatida</taxon>
        <taxon>Trypanosomatidae</taxon>
        <taxon>Strigomonadinae</taxon>
        <taxon>Angomonas</taxon>
    </lineage>
</organism>
<dbReference type="InterPro" id="IPR011766">
    <property type="entry name" value="TPP_enzyme_TPP-bd"/>
</dbReference>
<evidence type="ECO:0000256" key="3">
    <source>
        <dbReference type="ARBA" id="ARBA00022723"/>
    </source>
</evidence>
<dbReference type="OrthoDB" id="3970464at2759"/>
<evidence type="ECO:0000256" key="9">
    <source>
        <dbReference type="RuleBase" id="RU362132"/>
    </source>
</evidence>
<dbReference type="InterPro" id="IPR047214">
    <property type="entry name" value="TPP_PDC_IPDC"/>
</dbReference>
<evidence type="ECO:0000313" key="15">
    <source>
        <dbReference type="Proteomes" id="UP000515908"/>
    </source>
</evidence>
<dbReference type="Proteomes" id="UP000515908">
    <property type="component" value="Chromosome 04"/>
</dbReference>
<dbReference type="VEuPathDB" id="TriTrypDB:ADEAN_000225100"/>
<dbReference type="PIRSF" id="PIRSF036565">
    <property type="entry name" value="Pyruvt_ip_decrb"/>
    <property type="match status" value="1"/>
</dbReference>
<evidence type="ECO:0000256" key="6">
    <source>
        <dbReference type="ARBA" id="ARBA00023052"/>
    </source>
</evidence>
<reference evidence="14 15" key="1">
    <citation type="submission" date="2020-08" db="EMBL/GenBank/DDBJ databases">
        <authorList>
            <person name="Newling K."/>
            <person name="Davey J."/>
            <person name="Forrester S."/>
        </authorList>
    </citation>
    <scope>NUCLEOTIDE SEQUENCE [LARGE SCALE GENOMIC DNA]</scope>
    <source>
        <strain evidence="14">Crithidia deanei Carvalho</strain>
        <strain evidence="15">Crithidia deanei Carvalho (ATCC PRA-265)</strain>
    </source>
</reference>
<gene>
    <name evidence="13" type="ORF">ADEAN_000224800</name>
    <name evidence="14" type="ORF">ADEAN_000225100</name>
</gene>
<dbReference type="EMBL" id="LR877148">
    <property type="protein sequence ID" value="CAD2214797.1"/>
    <property type="molecule type" value="Genomic_DNA"/>
</dbReference>
<evidence type="ECO:0000313" key="14">
    <source>
        <dbReference type="EMBL" id="CAD2214800.1"/>
    </source>
</evidence>
<keyword evidence="15" id="KW-1185">Reference proteome</keyword>
<evidence type="ECO:0000259" key="12">
    <source>
        <dbReference type="Pfam" id="PF02776"/>
    </source>
</evidence>
<dbReference type="Gene3D" id="3.40.50.1220">
    <property type="entry name" value="TPP-binding domain"/>
    <property type="match status" value="1"/>
</dbReference>
<dbReference type="InterPro" id="IPR012000">
    <property type="entry name" value="Thiamin_PyroP_enz_cen_dom"/>
</dbReference>
<dbReference type="Pfam" id="PF02776">
    <property type="entry name" value="TPP_enzyme_N"/>
    <property type="match status" value="1"/>
</dbReference>
<dbReference type="CDD" id="cd07038">
    <property type="entry name" value="TPP_PYR_PDC_IPDC_like"/>
    <property type="match status" value="1"/>
</dbReference>
<dbReference type="GO" id="GO:0000287">
    <property type="term" value="F:magnesium ion binding"/>
    <property type="evidence" value="ECO:0007669"/>
    <property type="project" value="InterPro"/>
</dbReference>
<dbReference type="PROSITE" id="PS00187">
    <property type="entry name" value="TPP_ENZYMES"/>
    <property type="match status" value="1"/>
</dbReference>
<dbReference type="GO" id="GO:0005829">
    <property type="term" value="C:cytosol"/>
    <property type="evidence" value="ECO:0007669"/>
    <property type="project" value="TreeGrafter"/>
</dbReference>
<evidence type="ECO:0000256" key="4">
    <source>
        <dbReference type="ARBA" id="ARBA00022793"/>
    </source>
</evidence>
<dbReference type="VEuPathDB" id="TriTrypDB:ADEAN_000224800"/>
<evidence type="ECO:0000313" key="13">
    <source>
        <dbReference type="EMBL" id="CAD2214797.1"/>
    </source>
</evidence>
<keyword evidence="6 9" id="KW-0786">Thiamine pyrophosphate</keyword>
<name>A0A7G2C505_9TRYP</name>
<dbReference type="FunFam" id="3.40.50.970:FF:000024">
    <property type="entry name" value="Pyruvate decarboxylase isozyme"/>
    <property type="match status" value="1"/>
</dbReference>
<evidence type="ECO:0000256" key="7">
    <source>
        <dbReference type="ARBA" id="ARBA00023239"/>
    </source>
</evidence>
<dbReference type="InterPro" id="IPR012110">
    <property type="entry name" value="PDC/IPDC-like"/>
</dbReference>
<feature type="binding site" evidence="8">
    <location>
        <position position="465"/>
    </location>
    <ligand>
        <name>Mg(2+)</name>
        <dbReference type="ChEBI" id="CHEBI:18420"/>
    </ligand>
</feature>
<comment type="cofactor">
    <cofactor evidence="1">
        <name>thiamine diphosphate</name>
        <dbReference type="ChEBI" id="CHEBI:58937"/>
    </cofactor>
</comment>
<dbReference type="InterPro" id="IPR000399">
    <property type="entry name" value="TPP-bd_CS"/>
</dbReference>
<evidence type="ECO:0000256" key="8">
    <source>
        <dbReference type="PIRSR" id="PIRSR036565-2"/>
    </source>
</evidence>
<accession>A0A7G2C505</accession>
<dbReference type="PANTHER" id="PTHR43452:SF30">
    <property type="entry name" value="PYRUVATE DECARBOXYLASE ISOZYME 1-RELATED"/>
    <property type="match status" value="1"/>
</dbReference>
<dbReference type="InterPro" id="IPR047213">
    <property type="entry name" value="TPP_PYR_PDC_IPDC-like"/>
</dbReference>
<comment type="similarity">
    <text evidence="2 9">Belongs to the TPP enzyme family.</text>
</comment>
<evidence type="ECO:0000256" key="1">
    <source>
        <dbReference type="ARBA" id="ARBA00001964"/>
    </source>
</evidence>
<dbReference type="GO" id="GO:0004737">
    <property type="term" value="F:pyruvate decarboxylase activity"/>
    <property type="evidence" value="ECO:0007669"/>
    <property type="project" value="TreeGrafter"/>
</dbReference>
<dbReference type="EMBL" id="LR877148">
    <property type="protein sequence ID" value="CAD2214800.1"/>
    <property type="molecule type" value="Genomic_DNA"/>
</dbReference>
<evidence type="ECO:0000256" key="2">
    <source>
        <dbReference type="ARBA" id="ARBA00007812"/>
    </source>
</evidence>
<keyword evidence="5 8" id="KW-0460">Magnesium</keyword>
<dbReference type="InterPro" id="IPR029061">
    <property type="entry name" value="THDP-binding"/>
</dbReference>
<keyword evidence="4" id="KW-0210">Decarboxylase</keyword>
<dbReference type="Pfam" id="PF02775">
    <property type="entry name" value="TPP_enzyme_C"/>
    <property type="match status" value="1"/>
</dbReference>
<dbReference type="PANTHER" id="PTHR43452">
    <property type="entry name" value="PYRUVATE DECARBOXYLASE"/>
    <property type="match status" value="1"/>
</dbReference>
<dbReference type="Gene3D" id="3.40.50.970">
    <property type="match status" value="2"/>
</dbReference>
<feature type="domain" description="Thiamine pyrophosphate enzyme TPP-binding" evidence="11">
    <location>
        <begin position="396"/>
        <end position="468"/>
    </location>
</feature>
<comment type="cofactor">
    <cofactor evidence="8">
        <name>Mg(2+)</name>
        <dbReference type="ChEBI" id="CHEBI:18420"/>
    </cofactor>
    <text evidence="8">Binds 1 Mg(2+) per subunit.</text>
</comment>
<keyword evidence="7" id="KW-0456">Lyase</keyword>
<dbReference type="Pfam" id="PF00205">
    <property type="entry name" value="TPP_enzyme_M"/>
    <property type="match status" value="1"/>
</dbReference>
<protein>
    <submittedName>
        <fullName evidence="14">Thiamine pyrophosphate enzyme, N-terminal TPP binding domain/Thiamine pyrophosphate enzyme, central domain/Thiamine pyrophosphate enzyme, C-terminal TPP binding domain containing protein, putative</fullName>
    </submittedName>
</protein>
<proteinExistence type="inferred from homology"/>
<dbReference type="GO" id="GO:0030976">
    <property type="term" value="F:thiamine pyrophosphate binding"/>
    <property type="evidence" value="ECO:0007669"/>
    <property type="project" value="InterPro"/>
</dbReference>
<feature type="binding site" evidence="8">
    <location>
        <position position="463"/>
    </location>
    <ligand>
        <name>Mg(2+)</name>
        <dbReference type="ChEBI" id="CHEBI:18420"/>
    </ligand>
</feature>
<dbReference type="CDD" id="cd02005">
    <property type="entry name" value="TPP_PDC_IPDC"/>
    <property type="match status" value="1"/>
</dbReference>
<dbReference type="GO" id="GO:0000949">
    <property type="term" value="P:aromatic amino acid family catabolic process to alcohol via Ehrlich pathway"/>
    <property type="evidence" value="ECO:0007669"/>
    <property type="project" value="TreeGrafter"/>
</dbReference>
<evidence type="ECO:0000256" key="5">
    <source>
        <dbReference type="ARBA" id="ARBA00022842"/>
    </source>
</evidence>